<protein>
    <submittedName>
        <fullName evidence="2">Uncharacterized protein</fullName>
    </submittedName>
</protein>
<dbReference type="AlphaFoldDB" id="J9A098"/>
<comment type="caution">
    <text evidence="2">The sequence shown here is derived from an EMBL/GenBank/DDBJ whole genome shotgun (WGS) entry which is preliminary data.</text>
</comment>
<dbReference type="HOGENOM" id="CLU_1906699_0_0_1"/>
<dbReference type="Proteomes" id="UP000003163">
    <property type="component" value="Unassembled WGS sequence"/>
</dbReference>
<evidence type="ECO:0000313" key="3">
    <source>
        <dbReference type="Proteomes" id="UP000003163"/>
    </source>
</evidence>
<proteinExistence type="predicted"/>
<keyword evidence="3" id="KW-1185">Reference proteome</keyword>
<organism evidence="2 3">
    <name type="scientific">Edhazardia aedis (strain USNM 41457)</name>
    <name type="common">Microsporidian parasite</name>
    <dbReference type="NCBI Taxonomy" id="1003232"/>
    <lineage>
        <taxon>Eukaryota</taxon>
        <taxon>Fungi</taxon>
        <taxon>Fungi incertae sedis</taxon>
        <taxon>Microsporidia</taxon>
        <taxon>Edhazardia</taxon>
    </lineage>
</organism>
<dbReference type="InParanoid" id="J9A098"/>
<accession>J9A098</accession>
<reference evidence="2 3" key="1">
    <citation type="submission" date="2011-08" db="EMBL/GenBank/DDBJ databases">
        <authorList>
            <person name="Liu Z.J."/>
            <person name="Shi F.L."/>
            <person name="Lu J.Q."/>
            <person name="Li M."/>
            <person name="Wang Z.L."/>
        </authorList>
    </citation>
    <scope>NUCLEOTIDE SEQUENCE [LARGE SCALE GENOMIC DNA]</scope>
    <source>
        <strain evidence="2 3">USNM 41457</strain>
    </source>
</reference>
<dbReference type="VEuPathDB" id="MicrosporidiaDB:EDEG_04077"/>
<dbReference type="EMBL" id="AFBI03000258">
    <property type="protein sequence ID" value="EJW05333.1"/>
    <property type="molecule type" value="Genomic_DNA"/>
</dbReference>
<keyword evidence="1" id="KW-0175">Coiled coil</keyword>
<feature type="coiled-coil region" evidence="1">
    <location>
        <begin position="62"/>
        <end position="92"/>
    </location>
</feature>
<evidence type="ECO:0000256" key="1">
    <source>
        <dbReference type="SAM" id="Coils"/>
    </source>
</evidence>
<evidence type="ECO:0000313" key="2">
    <source>
        <dbReference type="EMBL" id="EJW05333.1"/>
    </source>
</evidence>
<gene>
    <name evidence="2" type="ORF">EDEG_04077</name>
</gene>
<sequence>MLFKNKKKVSVLVQTADCVNSLLKKLEKHFKNFEITKKILSSKKLMVIQMKLDFKKIVGDYYEKVSRMLSEASALLKEANDEQKEEARIKNNKKDFIGVLIACKIQDFGNFHHKNKKKENICIKDAFHLYCGC</sequence>
<name>J9A098_EDHAE</name>
<reference evidence="3" key="2">
    <citation type="submission" date="2015-07" db="EMBL/GenBank/DDBJ databases">
        <title>Contrasting host-pathogen interactions and genome evolution in two generalist and specialist microsporidian pathogens of mosquitoes.</title>
        <authorList>
            <consortium name="The Broad Institute Genomics Platform"/>
            <consortium name="The Broad Institute Genome Sequencing Center for Infectious Disease"/>
            <person name="Cuomo C.A."/>
            <person name="Sanscrainte N.D."/>
            <person name="Goldberg J.M."/>
            <person name="Heiman D."/>
            <person name="Young S."/>
            <person name="Zeng Q."/>
            <person name="Becnel J.J."/>
            <person name="Birren B.W."/>
        </authorList>
    </citation>
    <scope>NUCLEOTIDE SEQUENCE [LARGE SCALE GENOMIC DNA]</scope>
    <source>
        <strain evidence="3">USNM 41457</strain>
    </source>
</reference>